<comment type="caution">
    <text evidence="1">The sequence shown here is derived from an EMBL/GenBank/DDBJ whole genome shotgun (WGS) entry which is preliminary data.</text>
</comment>
<dbReference type="EMBL" id="BARW01022123">
    <property type="protein sequence ID" value="GAI95852.1"/>
    <property type="molecule type" value="Genomic_DNA"/>
</dbReference>
<organism evidence="1">
    <name type="scientific">marine sediment metagenome</name>
    <dbReference type="NCBI Taxonomy" id="412755"/>
    <lineage>
        <taxon>unclassified sequences</taxon>
        <taxon>metagenomes</taxon>
        <taxon>ecological metagenomes</taxon>
    </lineage>
</organism>
<proteinExistence type="predicted"/>
<dbReference type="AlphaFoldDB" id="X1SS02"/>
<accession>X1SS02</accession>
<sequence length="121" mass="13746">MNRPDKVWNKLSVTEKEIGGIPNSSEDIKQAHASAIETYINSHVGKTEEGYGNMYFQRTLEDWARFNINNRTSHDASISSGLALMACNKNRYTPVFKQVKTATPLGFKKYDNKGEFSKIIR</sequence>
<evidence type="ECO:0000313" key="1">
    <source>
        <dbReference type="EMBL" id="GAI95852.1"/>
    </source>
</evidence>
<reference evidence="1" key="1">
    <citation type="journal article" date="2014" name="Front. Microbiol.">
        <title>High frequency of phylogenetically diverse reductive dehalogenase-homologous genes in deep subseafloor sedimentary metagenomes.</title>
        <authorList>
            <person name="Kawai M."/>
            <person name="Futagami T."/>
            <person name="Toyoda A."/>
            <person name="Takaki Y."/>
            <person name="Nishi S."/>
            <person name="Hori S."/>
            <person name="Arai W."/>
            <person name="Tsubouchi T."/>
            <person name="Morono Y."/>
            <person name="Uchiyama I."/>
            <person name="Ito T."/>
            <person name="Fujiyama A."/>
            <person name="Inagaki F."/>
            <person name="Takami H."/>
        </authorList>
    </citation>
    <scope>NUCLEOTIDE SEQUENCE</scope>
    <source>
        <strain evidence="1">Expedition CK06-06</strain>
    </source>
</reference>
<name>X1SS02_9ZZZZ</name>
<protein>
    <submittedName>
        <fullName evidence="1">Uncharacterized protein</fullName>
    </submittedName>
</protein>
<gene>
    <name evidence="1" type="ORF">S12H4_37018</name>
</gene>